<name>A0ABR2ZPT0_9AGAR</name>
<proteinExistence type="predicted"/>
<evidence type="ECO:0008006" key="4">
    <source>
        <dbReference type="Google" id="ProtNLM"/>
    </source>
</evidence>
<protein>
    <recommendedName>
        <fullName evidence="4">Shugoshin C-terminal domain-containing protein</fullName>
    </recommendedName>
</protein>
<feature type="compositionally biased region" description="Basic residues" evidence="1">
    <location>
        <begin position="303"/>
        <end position="314"/>
    </location>
</feature>
<organism evidence="2 3">
    <name type="scientific">Marasmius tenuissimus</name>
    <dbReference type="NCBI Taxonomy" id="585030"/>
    <lineage>
        <taxon>Eukaryota</taxon>
        <taxon>Fungi</taxon>
        <taxon>Dikarya</taxon>
        <taxon>Basidiomycota</taxon>
        <taxon>Agaricomycotina</taxon>
        <taxon>Agaricomycetes</taxon>
        <taxon>Agaricomycetidae</taxon>
        <taxon>Agaricales</taxon>
        <taxon>Marasmiineae</taxon>
        <taxon>Marasmiaceae</taxon>
        <taxon>Marasmius</taxon>
    </lineage>
</organism>
<sequence length="421" mass="46494">MKRRGIGRRTRKNAFTIMGQVGGGSPKGNLSTNITVQCAASDTFHRKRSHSVVSPDLKVNQGLLGSQQASRRKRRRLIIGGGEDEPMDLDGVASGDVQMTVAQIHAGTTCKLGILDNPDIDMEDLTVNEPVQREHAQARELEDSIQQVHLRREKAFLESNIHAANTTLDQFREQVRSLATAISILAKTRTGIRYSPFVMEPDSTLDALLHSALTINDDLFASPLSTPPSTRSYSPHPFEHDLSSAPHLQPLLPVEDMKAPTKRSRRRKKPANGDGSTEENNPHPPKRPRIDAALDVVQESKKQQRSGHANRARKRDATLSSMFPNSRSLPALASAHTTRHVVSAVKAQDDDGNGRNDVATEDLRSKAASTGYIGNPRCSLPEQREYRLEDLVDDGAHNFVLVKHKEKYTPLLCFALPISYL</sequence>
<feature type="region of interest" description="Disordered" evidence="1">
    <location>
        <begin position="226"/>
        <end position="325"/>
    </location>
</feature>
<reference evidence="2 3" key="1">
    <citation type="submission" date="2024-05" db="EMBL/GenBank/DDBJ databases">
        <title>A draft genome resource for the thread blight pathogen Marasmius tenuissimus strain MS-2.</title>
        <authorList>
            <person name="Yulfo-Soto G.E."/>
            <person name="Baruah I.K."/>
            <person name="Amoako-Attah I."/>
            <person name="Bukari Y."/>
            <person name="Meinhardt L.W."/>
            <person name="Bailey B.A."/>
            <person name="Cohen S.P."/>
        </authorList>
    </citation>
    <scope>NUCLEOTIDE SEQUENCE [LARGE SCALE GENOMIC DNA]</scope>
    <source>
        <strain evidence="2 3">MS-2</strain>
    </source>
</reference>
<evidence type="ECO:0000256" key="1">
    <source>
        <dbReference type="SAM" id="MobiDB-lite"/>
    </source>
</evidence>
<feature type="compositionally biased region" description="Basic and acidic residues" evidence="1">
    <location>
        <begin position="288"/>
        <end position="302"/>
    </location>
</feature>
<comment type="caution">
    <text evidence="2">The sequence shown here is derived from an EMBL/GenBank/DDBJ whole genome shotgun (WGS) entry which is preliminary data.</text>
</comment>
<dbReference type="Proteomes" id="UP001437256">
    <property type="component" value="Unassembled WGS sequence"/>
</dbReference>
<gene>
    <name evidence="2" type="ORF">AAF712_009722</name>
</gene>
<dbReference type="EMBL" id="JBBXMP010000082">
    <property type="protein sequence ID" value="KAL0063413.1"/>
    <property type="molecule type" value="Genomic_DNA"/>
</dbReference>
<evidence type="ECO:0000313" key="2">
    <source>
        <dbReference type="EMBL" id="KAL0063413.1"/>
    </source>
</evidence>
<evidence type="ECO:0000313" key="3">
    <source>
        <dbReference type="Proteomes" id="UP001437256"/>
    </source>
</evidence>
<accession>A0ABR2ZPT0</accession>
<keyword evidence="3" id="KW-1185">Reference proteome</keyword>
<feature type="compositionally biased region" description="Basic residues" evidence="1">
    <location>
        <begin position="260"/>
        <end position="270"/>
    </location>
</feature>